<reference evidence="1 2" key="1">
    <citation type="journal article" date="2012" name="J. Bacteriol.">
        <title>Complete Genome Sequence of Mycobacterium vaccae Type Strain ATCC 25954.</title>
        <authorList>
            <person name="Ho Y.S."/>
            <person name="Adroub S.A."/>
            <person name="Abadi M."/>
            <person name="Al Alwan B."/>
            <person name="Alkhateeb R."/>
            <person name="Gao G."/>
            <person name="Ragab A."/>
            <person name="Ali S."/>
            <person name="van Soolingen D."/>
            <person name="Bitter W."/>
            <person name="Pain A."/>
            <person name="Abdallah A.M."/>
        </authorList>
    </citation>
    <scope>NUCLEOTIDE SEQUENCE [LARGE SCALE GENOMIC DNA]</scope>
    <source>
        <strain evidence="1 2">ATCC 25954</strain>
    </source>
</reference>
<evidence type="ECO:0000313" key="2">
    <source>
        <dbReference type="Proteomes" id="UP000006072"/>
    </source>
</evidence>
<keyword evidence="2" id="KW-1185">Reference proteome</keyword>
<sequence>MGVRQCPQGAIGEGVTWIERTHHRRRRQTGLGLTPIEYEAIVTTPANQTA</sequence>
<dbReference type="HOGENOM" id="CLU_3120148_0_0_11"/>
<evidence type="ECO:0000313" key="1">
    <source>
        <dbReference type="EMBL" id="EJZ05984.1"/>
    </source>
</evidence>
<comment type="caution">
    <text evidence="1">The sequence shown here is derived from an EMBL/GenBank/DDBJ whole genome shotgun (WGS) entry which is preliminary data.</text>
</comment>
<dbReference type="AlphaFoldDB" id="K0V4L6"/>
<dbReference type="EMBL" id="ALQA01000067">
    <property type="protein sequence ID" value="EJZ05984.1"/>
    <property type="molecule type" value="Genomic_DNA"/>
</dbReference>
<name>K0V4L6_MYCVA</name>
<organism evidence="1 2">
    <name type="scientific">Mycolicibacterium vaccae ATCC 25954</name>
    <dbReference type="NCBI Taxonomy" id="1194972"/>
    <lineage>
        <taxon>Bacteria</taxon>
        <taxon>Bacillati</taxon>
        <taxon>Actinomycetota</taxon>
        <taxon>Actinomycetes</taxon>
        <taxon>Mycobacteriales</taxon>
        <taxon>Mycobacteriaceae</taxon>
        <taxon>Mycolicibacterium</taxon>
    </lineage>
</organism>
<gene>
    <name evidence="1" type="ORF">MVAC_23275</name>
</gene>
<dbReference type="PATRIC" id="fig|1194972.3.peg.4637"/>
<accession>K0V4L6</accession>
<proteinExistence type="predicted"/>
<protein>
    <submittedName>
        <fullName evidence="1">Transposase</fullName>
    </submittedName>
</protein>
<dbReference type="Proteomes" id="UP000006072">
    <property type="component" value="Unassembled WGS sequence"/>
</dbReference>